<comment type="caution">
    <text evidence="2">The sequence shown here is derived from an EMBL/GenBank/DDBJ whole genome shotgun (WGS) entry which is preliminary data.</text>
</comment>
<evidence type="ECO:0000313" key="3">
    <source>
        <dbReference type="Proteomes" id="UP000324748"/>
    </source>
</evidence>
<dbReference type="EMBL" id="VSWC01000144">
    <property type="protein sequence ID" value="KAA1077530.1"/>
    <property type="molecule type" value="Genomic_DNA"/>
</dbReference>
<feature type="chain" id="PRO_5022781937" evidence="1">
    <location>
        <begin position="22"/>
        <end position="51"/>
    </location>
</feature>
<gene>
    <name evidence="2" type="ORF">PGT21_011040</name>
</gene>
<sequence>MMCFIGLIVLAALQLLFDVSATWHDTNCNSEAILWHINSITQISKSKLTLH</sequence>
<accession>A0A5B0MNN5</accession>
<reference evidence="2 3" key="1">
    <citation type="submission" date="2019-05" db="EMBL/GenBank/DDBJ databases">
        <title>Emergence of the Ug99 lineage of the wheat stem rust pathogen through somatic hybridization.</title>
        <authorList>
            <person name="Li F."/>
            <person name="Upadhyaya N.M."/>
            <person name="Sperschneider J."/>
            <person name="Matny O."/>
            <person name="Nguyen-Phuc H."/>
            <person name="Mago R."/>
            <person name="Raley C."/>
            <person name="Miller M.E."/>
            <person name="Silverstein K.A.T."/>
            <person name="Henningsen E."/>
            <person name="Hirsch C.D."/>
            <person name="Visser B."/>
            <person name="Pretorius Z.A."/>
            <person name="Steffenson B.J."/>
            <person name="Schwessinger B."/>
            <person name="Dodds P.N."/>
            <person name="Figueroa M."/>
        </authorList>
    </citation>
    <scope>NUCLEOTIDE SEQUENCE [LARGE SCALE GENOMIC DNA]</scope>
    <source>
        <strain evidence="2">21-0</strain>
    </source>
</reference>
<dbReference type="AlphaFoldDB" id="A0A5B0MNN5"/>
<evidence type="ECO:0000256" key="1">
    <source>
        <dbReference type="SAM" id="SignalP"/>
    </source>
</evidence>
<evidence type="ECO:0000313" key="2">
    <source>
        <dbReference type="EMBL" id="KAA1077530.1"/>
    </source>
</evidence>
<keyword evidence="1" id="KW-0732">Signal</keyword>
<organism evidence="2 3">
    <name type="scientific">Puccinia graminis f. sp. tritici</name>
    <dbReference type="NCBI Taxonomy" id="56615"/>
    <lineage>
        <taxon>Eukaryota</taxon>
        <taxon>Fungi</taxon>
        <taxon>Dikarya</taxon>
        <taxon>Basidiomycota</taxon>
        <taxon>Pucciniomycotina</taxon>
        <taxon>Pucciniomycetes</taxon>
        <taxon>Pucciniales</taxon>
        <taxon>Pucciniaceae</taxon>
        <taxon>Puccinia</taxon>
    </lineage>
</organism>
<proteinExistence type="predicted"/>
<protein>
    <submittedName>
        <fullName evidence="2">Uncharacterized protein</fullName>
    </submittedName>
</protein>
<feature type="signal peptide" evidence="1">
    <location>
        <begin position="1"/>
        <end position="21"/>
    </location>
</feature>
<dbReference type="Proteomes" id="UP000324748">
    <property type="component" value="Unassembled WGS sequence"/>
</dbReference>
<name>A0A5B0MNN5_PUCGR</name>
<keyword evidence="3" id="KW-1185">Reference proteome</keyword>